<gene>
    <name evidence="5" type="ORF">SAMN05445850_8352</name>
</gene>
<dbReference type="AlphaFoldDB" id="A0A1H1KKT5"/>
<dbReference type="PANTHER" id="PTHR35936">
    <property type="entry name" value="MEMBRANE-BOUND LYTIC MUREIN TRANSGLYCOSYLASE F"/>
    <property type="match status" value="1"/>
</dbReference>
<accession>A0A1H1KKT5</accession>
<feature type="chain" id="PRO_5011765039" evidence="2">
    <location>
        <begin position="28"/>
        <end position="255"/>
    </location>
</feature>
<evidence type="ECO:0000256" key="1">
    <source>
        <dbReference type="ARBA" id="ARBA00022729"/>
    </source>
</evidence>
<dbReference type="CDD" id="cd13530">
    <property type="entry name" value="PBP2_peptides_like"/>
    <property type="match status" value="1"/>
</dbReference>
<dbReference type="Gene3D" id="3.40.190.10">
    <property type="entry name" value="Periplasmic binding protein-like II"/>
    <property type="match status" value="2"/>
</dbReference>
<dbReference type="EMBL" id="FNKX01000005">
    <property type="protein sequence ID" value="SDR62682.1"/>
    <property type="molecule type" value="Genomic_DNA"/>
</dbReference>
<name>A0A1H1KKT5_9BURK</name>
<feature type="domain" description="Ionotropic glutamate receptor C-terminal" evidence="4">
    <location>
        <begin position="35"/>
        <end position="253"/>
    </location>
</feature>
<keyword evidence="6" id="KW-1185">Reference proteome</keyword>
<dbReference type="InterPro" id="IPR001320">
    <property type="entry name" value="Iontro_rcpt_C"/>
</dbReference>
<dbReference type="Proteomes" id="UP000199365">
    <property type="component" value="Unassembled WGS sequence"/>
</dbReference>
<evidence type="ECO:0000313" key="5">
    <source>
        <dbReference type="EMBL" id="SDR62682.1"/>
    </source>
</evidence>
<dbReference type="Pfam" id="PF00497">
    <property type="entry name" value="SBP_bac_3"/>
    <property type="match status" value="1"/>
</dbReference>
<evidence type="ECO:0000256" key="2">
    <source>
        <dbReference type="SAM" id="SignalP"/>
    </source>
</evidence>
<dbReference type="PANTHER" id="PTHR35936:SF17">
    <property type="entry name" value="ARGININE-BINDING EXTRACELLULAR PROTEIN ARTP"/>
    <property type="match status" value="1"/>
</dbReference>
<feature type="domain" description="Solute-binding protein family 3/N-terminal" evidence="3">
    <location>
        <begin position="35"/>
        <end position="255"/>
    </location>
</feature>
<evidence type="ECO:0000259" key="4">
    <source>
        <dbReference type="SMART" id="SM00079"/>
    </source>
</evidence>
<dbReference type="STRING" id="157910.SAMN05445850_8352"/>
<proteinExistence type="predicted"/>
<dbReference type="SMART" id="SM00079">
    <property type="entry name" value="PBPe"/>
    <property type="match status" value="1"/>
</dbReference>
<evidence type="ECO:0000313" key="6">
    <source>
        <dbReference type="Proteomes" id="UP000199365"/>
    </source>
</evidence>
<dbReference type="InterPro" id="IPR001638">
    <property type="entry name" value="Solute-binding_3/MltF_N"/>
</dbReference>
<dbReference type="GO" id="GO:0016020">
    <property type="term" value="C:membrane"/>
    <property type="evidence" value="ECO:0007669"/>
    <property type="project" value="InterPro"/>
</dbReference>
<dbReference type="SMART" id="SM00062">
    <property type="entry name" value="PBPb"/>
    <property type="match status" value="1"/>
</dbReference>
<sequence>MLKKRPCIAMFLCIAAAAFGHSSAALADGNPTNATVTVGAAPDAPPFSYIQGGKFLGISNDILRRVGKLENLDMRYQEMAFDGLIPALQVGQLDIAVSGIFITKERQAIVDFSTPYFVEGALVIVPVNSGIKSLSDLKGNTIACEQGSAALKVAREHAPEWGVNLRILQDPASMQLAMRSGDVAAMIYDSALVSYQLRVEGAKPTIKIVSPMLDPTGIAFAFPKGSKWVAVVNRGIAKLKASGELDAIAKTYNMN</sequence>
<reference evidence="6" key="1">
    <citation type="submission" date="2016-10" db="EMBL/GenBank/DDBJ databases">
        <authorList>
            <person name="Varghese N."/>
            <person name="Submissions S."/>
        </authorList>
    </citation>
    <scope>NUCLEOTIDE SEQUENCE [LARGE SCALE GENOMIC DNA]</scope>
    <source>
        <strain evidence="6">DUS833</strain>
    </source>
</reference>
<organism evidence="5 6">
    <name type="scientific">Paraburkholderia tuberum</name>
    <dbReference type="NCBI Taxonomy" id="157910"/>
    <lineage>
        <taxon>Bacteria</taxon>
        <taxon>Pseudomonadati</taxon>
        <taxon>Pseudomonadota</taxon>
        <taxon>Betaproteobacteria</taxon>
        <taxon>Burkholderiales</taxon>
        <taxon>Burkholderiaceae</taxon>
        <taxon>Paraburkholderia</taxon>
    </lineage>
</organism>
<evidence type="ECO:0000259" key="3">
    <source>
        <dbReference type="SMART" id="SM00062"/>
    </source>
</evidence>
<dbReference type="SUPFAM" id="SSF53850">
    <property type="entry name" value="Periplasmic binding protein-like II"/>
    <property type="match status" value="1"/>
</dbReference>
<protein>
    <submittedName>
        <fullName evidence="5">Polar amino acid transport system substrate-binding protein/glutamine transport system substrate-binding protein</fullName>
    </submittedName>
</protein>
<feature type="signal peptide" evidence="2">
    <location>
        <begin position="1"/>
        <end position="27"/>
    </location>
</feature>
<keyword evidence="1 2" id="KW-0732">Signal</keyword>
<dbReference type="GO" id="GO:0015276">
    <property type="term" value="F:ligand-gated monoatomic ion channel activity"/>
    <property type="evidence" value="ECO:0007669"/>
    <property type="project" value="InterPro"/>
</dbReference>
<dbReference type="RefSeq" id="WP_167368885.1">
    <property type="nucleotide sequence ID" value="NZ_FNKX01000005.1"/>
</dbReference>